<evidence type="ECO:0000256" key="1">
    <source>
        <dbReference type="SAM" id="MobiDB-lite"/>
    </source>
</evidence>
<feature type="transmembrane region" description="Helical" evidence="2">
    <location>
        <begin position="240"/>
        <end position="259"/>
    </location>
</feature>
<dbReference type="RefSeq" id="WP_272735413.1">
    <property type="nucleotide sequence ID" value="NZ_CP116942.1"/>
</dbReference>
<keyword evidence="2" id="KW-0472">Membrane</keyword>
<keyword evidence="2" id="KW-0812">Transmembrane</keyword>
<evidence type="ECO:0000313" key="4">
    <source>
        <dbReference type="Proteomes" id="UP001216390"/>
    </source>
</evidence>
<dbReference type="InterPro" id="IPR036514">
    <property type="entry name" value="SGNH_hydro_sf"/>
</dbReference>
<feature type="transmembrane region" description="Helical" evidence="2">
    <location>
        <begin position="136"/>
        <end position="154"/>
    </location>
</feature>
<dbReference type="KEGG" id="ima:PO878_15395"/>
<dbReference type="Proteomes" id="UP001216390">
    <property type="component" value="Chromosome"/>
</dbReference>
<dbReference type="Gene3D" id="3.40.50.1110">
    <property type="entry name" value="SGNH hydrolase"/>
    <property type="match status" value="1"/>
</dbReference>
<feature type="transmembrane region" description="Helical" evidence="2">
    <location>
        <begin position="113"/>
        <end position="129"/>
    </location>
</feature>
<evidence type="ECO:0000313" key="3">
    <source>
        <dbReference type="EMBL" id="WCO65887.1"/>
    </source>
</evidence>
<proteinExistence type="predicted"/>
<keyword evidence="2" id="KW-1133">Transmembrane helix</keyword>
<reference evidence="3" key="1">
    <citation type="submission" date="2023-01" db="EMBL/GenBank/DDBJ databases">
        <title>The diversity of Class Acidimicrobiia in South China Sea sediment environments and the proposal of Iamia marina sp. nov., a novel species of the genus Iamia.</title>
        <authorList>
            <person name="He Y."/>
            <person name="Tian X."/>
        </authorList>
    </citation>
    <scope>NUCLEOTIDE SEQUENCE</scope>
    <source>
        <strain evidence="3">DSM 19957</strain>
    </source>
</reference>
<gene>
    <name evidence="3" type="ORF">PO878_15395</name>
</gene>
<name>A0AAF0BSV4_9ACTN</name>
<feature type="transmembrane region" description="Helical" evidence="2">
    <location>
        <begin position="69"/>
        <end position="93"/>
    </location>
</feature>
<sequence length="610" mass="64379">MPGDGRPEGLPRAAAEGLALVLGAAGPVVRSWAAPDGRPALVLVVAVVATVAAGALGERRWLLRLAVPVVAGLVVVGVEGEVVALWLATGLLLSDWVLRRRRPLPGVPAAGPGAWPPVLVLSAVALWWGREPEADVGPLALLAVAVVLSAISAVDGGRTDRAGKAVGRAVGAATLRVLFLVVGLVVVVVPWAAGSLLRIDPLRTAHARGWVPLGRRDVQPRAPWAPEAALGGRPARGRRALGVVLVTGLVVAAGAVVLGDRLDVRWRADEAVPTASAQVGGPVVADGPRPSGEVPAAYQGEAWYPEYVEDIEYVLDDRVAWRPLDQHRVADVRTRHVDVEDGVRRTWTAPDCPDCPRATVWLYGGSTAFGIGQRDEQTIGSHLARAAWADGVVLDVVNRGMPGDLHSREAERLGWDLAAEDPPDLVVFYDGVNEVWSAQRLADEGVGDVDQPSDPTTDELWDDLVEERGAPPEPPPGGELLPPPAGALLDAEEVGQLAATRYDRARDVSASLAAAHEVPVRWFWQPSRLSRPPVEGEPVGDASYEEVTRRVYDAAAAAAVGGDVEDLTGALDDVPGPLFSDDVHHNEVAAAALGEELYRRIRDQVEALAG</sequence>
<accession>A0AAF0BSV4</accession>
<evidence type="ECO:0008006" key="5">
    <source>
        <dbReference type="Google" id="ProtNLM"/>
    </source>
</evidence>
<feature type="compositionally biased region" description="Pro residues" evidence="1">
    <location>
        <begin position="471"/>
        <end position="485"/>
    </location>
</feature>
<feature type="transmembrane region" description="Helical" evidence="2">
    <location>
        <begin position="40"/>
        <end position="57"/>
    </location>
</feature>
<dbReference type="AlphaFoldDB" id="A0AAF0BSV4"/>
<organism evidence="3 4">
    <name type="scientific">Iamia majanohamensis</name>
    <dbReference type="NCBI Taxonomy" id="467976"/>
    <lineage>
        <taxon>Bacteria</taxon>
        <taxon>Bacillati</taxon>
        <taxon>Actinomycetota</taxon>
        <taxon>Acidimicrobiia</taxon>
        <taxon>Acidimicrobiales</taxon>
        <taxon>Iamiaceae</taxon>
        <taxon>Iamia</taxon>
    </lineage>
</organism>
<protein>
    <recommendedName>
        <fullName evidence="5">SGNH/GDSL hydrolase family protein</fullName>
    </recommendedName>
</protein>
<keyword evidence="4" id="KW-1185">Reference proteome</keyword>
<dbReference type="SUPFAM" id="SSF52266">
    <property type="entry name" value="SGNH hydrolase"/>
    <property type="match status" value="1"/>
</dbReference>
<feature type="region of interest" description="Disordered" evidence="1">
    <location>
        <begin position="466"/>
        <end position="486"/>
    </location>
</feature>
<evidence type="ECO:0000256" key="2">
    <source>
        <dbReference type="SAM" id="Phobius"/>
    </source>
</evidence>
<feature type="transmembrane region" description="Helical" evidence="2">
    <location>
        <begin position="174"/>
        <end position="193"/>
    </location>
</feature>
<dbReference type="EMBL" id="CP116942">
    <property type="protein sequence ID" value="WCO65887.1"/>
    <property type="molecule type" value="Genomic_DNA"/>
</dbReference>